<dbReference type="Proteomes" id="UP000799754">
    <property type="component" value="Unassembled WGS sequence"/>
</dbReference>
<gene>
    <name evidence="1" type="ORF">BU25DRAFT_411901</name>
</gene>
<proteinExistence type="predicted"/>
<reference evidence="1" key="1">
    <citation type="journal article" date="2020" name="Stud. Mycol.">
        <title>101 Dothideomycetes genomes: a test case for predicting lifestyles and emergence of pathogens.</title>
        <authorList>
            <person name="Haridas S."/>
            <person name="Albert R."/>
            <person name="Binder M."/>
            <person name="Bloem J."/>
            <person name="Labutti K."/>
            <person name="Salamov A."/>
            <person name="Andreopoulos B."/>
            <person name="Baker S."/>
            <person name="Barry K."/>
            <person name="Bills G."/>
            <person name="Bluhm B."/>
            <person name="Cannon C."/>
            <person name="Castanera R."/>
            <person name="Culley D."/>
            <person name="Daum C."/>
            <person name="Ezra D."/>
            <person name="Gonzalez J."/>
            <person name="Henrissat B."/>
            <person name="Kuo A."/>
            <person name="Liang C."/>
            <person name="Lipzen A."/>
            <person name="Lutzoni F."/>
            <person name="Magnuson J."/>
            <person name="Mondo S."/>
            <person name="Nolan M."/>
            <person name="Ohm R."/>
            <person name="Pangilinan J."/>
            <person name="Park H.-J."/>
            <person name="Ramirez L."/>
            <person name="Alfaro M."/>
            <person name="Sun H."/>
            <person name="Tritt A."/>
            <person name="Yoshinaga Y."/>
            <person name="Zwiers L.-H."/>
            <person name="Turgeon B."/>
            <person name="Goodwin S."/>
            <person name="Spatafora J."/>
            <person name="Crous P."/>
            <person name="Grigoriev I."/>
        </authorList>
    </citation>
    <scope>NUCLEOTIDE SEQUENCE</scope>
    <source>
        <strain evidence="1">CBS 525.71</strain>
    </source>
</reference>
<sequence length="99" mass="10866">MSRSSHFARLSLIKVLAAHPPVTAFDHCKPFVKLPPSLKVLVDLMISQNFCRMLETGNSDLVARCPSAHITWAPSHPLRIDHNLLSLSLQSTNVSPVVG</sequence>
<organism evidence="1 2">
    <name type="scientific">Macroventuria anomochaeta</name>
    <dbReference type="NCBI Taxonomy" id="301207"/>
    <lineage>
        <taxon>Eukaryota</taxon>
        <taxon>Fungi</taxon>
        <taxon>Dikarya</taxon>
        <taxon>Ascomycota</taxon>
        <taxon>Pezizomycotina</taxon>
        <taxon>Dothideomycetes</taxon>
        <taxon>Pleosporomycetidae</taxon>
        <taxon>Pleosporales</taxon>
        <taxon>Pleosporineae</taxon>
        <taxon>Didymellaceae</taxon>
        <taxon>Macroventuria</taxon>
    </lineage>
</organism>
<keyword evidence="2" id="KW-1185">Reference proteome</keyword>
<accession>A0ACB6RZB5</accession>
<evidence type="ECO:0000313" key="1">
    <source>
        <dbReference type="EMBL" id="KAF2626504.1"/>
    </source>
</evidence>
<protein>
    <submittedName>
        <fullName evidence="1">Uncharacterized protein</fullName>
    </submittedName>
</protein>
<evidence type="ECO:0000313" key="2">
    <source>
        <dbReference type="Proteomes" id="UP000799754"/>
    </source>
</evidence>
<comment type="caution">
    <text evidence="1">The sequence shown here is derived from an EMBL/GenBank/DDBJ whole genome shotgun (WGS) entry which is preliminary data.</text>
</comment>
<name>A0ACB6RZB5_9PLEO</name>
<dbReference type="EMBL" id="MU006721">
    <property type="protein sequence ID" value="KAF2626504.1"/>
    <property type="molecule type" value="Genomic_DNA"/>
</dbReference>